<keyword evidence="2" id="KW-1185">Reference proteome</keyword>
<protein>
    <submittedName>
        <fullName evidence="1">Uncharacterized protein</fullName>
    </submittedName>
</protein>
<accession>A0A3P5WD37</accession>
<organism evidence="1 2">
    <name type="scientific">Arthrobacter ulcerisalmonis</name>
    <dbReference type="NCBI Taxonomy" id="2483813"/>
    <lineage>
        <taxon>Bacteria</taxon>
        <taxon>Bacillati</taxon>
        <taxon>Actinomycetota</taxon>
        <taxon>Actinomycetes</taxon>
        <taxon>Micrococcales</taxon>
        <taxon>Micrococcaceae</taxon>
        <taxon>Arthrobacter</taxon>
    </lineage>
</organism>
<dbReference type="AlphaFoldDB" id="A0A3P5WD37"/>
<proteinExistence type="predicted"/>
<evidence type="ECO:0000313" key="1">
    <source>
        <dbReference type="EMBL" id="VDC18338.1"/>
    </source>
</evidence>
<dbReference type="OrthoDB" id="4954526at2"/>
<dbReference type="Proteomes" id="UP000280861">
    <property type="component" value="Unassembled WGS sequence"/>
</dbReference>
<dbReference type="RefSeq" id="WP_160118937.1">
    <property type="nucleotide sequence ID" value="NZ_CBCRYA010000006.1"/>
</dbReference>
<gene>
    <name evidence="1" type="ORF">PSET11_00204</name>
</gene>
<dbReference type="EMBL" id="UXAU01000009">
    <property type="protein sequence ID" value="VDC18338.1"/>
    <property type="molecule type" value="Genomic_DNA"/>
</dbReference>
<sequence>MERPHIEAPTTEIEVLDGQTTVEELLAELGFEWKAGNTKALHLTEEALDDPFGQPALF</sequence>
<reference evidence="1 2" key="1">
    <citation type="submission" date="2018-11" db="EMBL/GenBank/DDBJ databases">
        <authorList>
            <person name="Criscuolo A."/>
        </authorList>
    </citation>
    <scope>NUCLEOTIDE SEQUENCE [LARGE SCALE GENOMIC DNA]</scope>
    <source>
        <strain evidence="1">AT11b</strain>
    </source>
</reference>
<name>A0A3P5WD37_9MICC</name>
<evidence type="ECO:0000313" key="2">
    <source>
        <dbReference type="Proteomes" id="UP000280861"/>
    </source>
</evidence>